<dbReference type="PANTHER" id="PTHR45631:SF6">
    <property type="entry name" value="OS09G0352000 PROTEIN"/>
    <property type="match status" value="1"/>
</dbReference>
<keyword evidence="9" id="KW-0732">Signal</keyword>
<feature type="transmembrane region" description="Helical" evidence="8">
    <location>
        <begin position="547"/>
        <end position="569"/>
    </location>
</feature>
<comment type="subcellular location">
    <subcellularLocation>
        <location evidence="1">Membrane</location>
        <topology evidence="1">Single-pass membrane protein</topology>
    </subcellularLocation>
</comment>
<dbReference type="GO" id="GO:0004672">
    <property type="term" value="F:protein kinase activity"/>
    <property type="evidence" value="ECO:0007669"/>
    <property type="project" value="InterPro"/>
</dbReference>
<dbReference type="InterPro" id="IPR000719">
    <property type="entry name" value="Prot_kinase_dom"/>
</dbReference>
<dbReference type="EnsemblPlants" id="LPERR09G04700.1">
    <property type="protein sequence ID" value="LPERR09G04700.1"/>
    <property type="gene ID" value="LPERR09G04700"/>
</dbReference>
<evidence type="ECO:0000256" key="9">
    <source>
        <dbReference type="SAM" id="SignalP"/>
    </source>
</evidence>
<dbReference type="STRING" id="77586.A0A0D9XCS5"/>
<dbReference type="InterPro" id="IPR024788">
    <property type="entry name" value="Malectin-like_Carb-bd_dom"/>
</dbReference>
<dbReference type="SMART" id="SM00220">
    <property type="entry name" value="S_TKc"/>
    <property type="match status" value="1"/>
</dbReference>
<sequence length="846" mass="95162">MTLILSFFAVFVLAAAVPAAGQEGFLNIDCGLEAKHGGYKDPQTGLHFVSDEPYIDGAGEIRRVSPEEARRRPRYMRTLRAFPSGVHNCYMLPTVAGEKYLFRVEFVYGNYDGRNSSSVQFDLYFGVNLWDTVNRAVRQEDEAVFVAPASWLPVCLANTNVTTPFVSYMQLIRLPREVYPIINGPGQSMSRYIRDSMRPVATGITRTPHQYRLTRDRKIKEYPLLETGSLPCALSSLETDSVSSSVSISCLLAAVRCKETSKPTYPDDIYDRFWWPMDLESTWANLSTTLTIRQEPIFKVPETVLQAAITLVGNQTNLTLTYWDDDTDKRQYVVFLHFADFQNTQIRKFNAYINDLLLRPTDMQSLFSPPYGADACVFTSDWYRADDDLYRITLVGSDQSVLPPMLNAFEIYRSMLHDNPMTFPQDLDAIMAIKLQYGIKKNWMGDPCFPTETAWHGVKCRNSAGNSSRIISLDLSFSNLQGSISSNFTLLTALKYLNLTGNQLNGPVPDSLCKRNAGSFIFRYDHDRNICNATVTSPSSSRKRTTVLAISLVAPVLALAIFVLSYMVWKSRRKANISTRHFNREPRLKKGQQSNKYNENHLQTTETVQFTYKELEKFTDKFQRLIGKGGFGPVYYGCLEDGTEVAVKIRSESASRGLDQFLAEVQSLTKVHHRNLVSLVGHCWEKNHLALVYEYMPRGSLRAHLRGESAIGGTLSWAIRMRILLEAAQGLNYLHRGCSLPIIHRDVKTNNILLGRTLHAKIADLGLSKTFLTDTQSHMTTTAGGTIGYIDPKPMMAAVVAQLKECLALEEARADRLVTTVQDRHVRAIPVADSVASVSTFDLSGR</sequence>
<protein>
    <recommendedName>
        <fullName evidence="10">Protein kinase domain-containing protein</fullName>
    </recommendedName>
</protein>
<dbReference type="Pfam" id="PF12819">
    <property type="entry name" value="Malectin_like"/>
    <property type="match status" value="2"/>
</dbReference>
<evidence type="ECO:0000256" key="6">
    <source>
        <dbReference type="ARBA" id="ARBA00022989"/>
    </source>
</evidence>
<evidence type="ECO:0000313" key="12">
    <source>
        <dbReference type="Proteomes" id="UP000032180"/>
    </source>
</evidence>
<dbReference type="InterPro" id="IPR001245">
    <property type="entry name" value="Ser-Thr/Tyr_kinase_cat_dom"/>
</dbReference>
<dbReference type="GO" id="GO:0016020">
    <property type="term" value="C:membrane"/>
    <property type="evidence" value="ECO:0007669"/>
    <property type="project" value="UniProtKB-SubCell"/>
</dbReference>
<dbReference type="PROSITE" id="PS50011">
    <property type="entry name" value="PROTEIN_KINASE_DOM"/>
    <property type="match status" value="1"/>
</dbReference>
<evidence type="ECO:0000256" key="8">
    <source>
        <dbReference type="SAM" id="Phobius"/>
    </source>
</evidence>
<dbReference type="eggNOG" id="ENOG502QQCZ">
    <property type="taxonomic scope" value="Eukaryota"/>
</dbReference>
<reference evidence="11 12" key="1">
    <citation type="submission" date="2012-08" db="EMBL/GenBank/DDBJ databases">
        <title>Oryza genome evolution.</title>
        <authorList>
            <person name="Wing R.A."/>
        </authorList>
    </citation>
    <scope>NUCLEOTIDE SEQUENCE</scope>
</reference>
<dbReference type="InterPro" id="IPR032675">
    <property type="entry name" value="LRR_dom_sf"/>
</dbReference>
<accession>A0A0D9XCS5</accession>
<dbReference type="Gene3D" id="3.30.200.20">
    <property type="entry name" value="Phosphorylase Kinase, domain 1"/>
    <property type="match status" value="1"/>
</dbReference>
<evidence type="ECO:0000256" key="2">
    <source>
        <dbReference type="ARBA" id="ARBA00022679"/>
    </source>
</evidence>
<keyword evidence="6 8" id="KW-1133">Transmembrane helix</keyword>
<evidence type="ECO:0000256" key="4">
    <source>
        <dbReference type="ARBA" id="ARBA00022741"/>
    </source>
</evidence>
<dbReference type="FunFam" id="3.30.200.20:FF:000178">
    <property type="entry name" value="serine/threonine-protein kinase PBS1-like"/>
    <property type="match status" value="1"/>
</dbReference>
<dbReference type="GO" id="GO:0005524">
    <property type="term" value="F:ATP binding"/>
    <property type="evidence" value="ECO:0007669"/>
    <property type="project" value="UniProtKB-KW"/>
</dbReference>
<feature type="signal peptide" evidence="9">
    <location>
        <begin position="1"/>
        <end position="21"/>
    </location>
</feature>
<feature type="chain" id="PRO_5002349729" description="Protein kinase domain-containing protein" evidence="9">
    <location>
        <begin position="22"/>
        <end position="846"/>
    </location>
</feature>
<keyword evidence="7 8" id="KW-0472">Membrane</keyword>
<name>A0A0D9XCS5_9ORYZ</name>
<dbReference type="SUPFAM" id="SSF52058">
    <property type="entry name" value="L domain-like"/>
    <property type="match status" value="1"/>
</dbReference>
<dbReference type="InterPro" id="IPR008271">
    <property type="entry name" value="Ser/Thr_kinase_AS"/>
</dbReference>
<dbReference type="PROSITE" id="PS00108">
    <property type="entry name" value="PROTEIN_KINASE_ST"/>
    <property type="match status" value="1"/>
</dbReference>
<evidence type="ECO:0000256" key="1">
    <source>
        <dbReference type="ARBA" id="ARBA00004167"/>
    </source>
</evidence>
<feature type="domain" description="Protein kinase" evidence="10">
    <location>
        <begin position="620"/>
        <end position="846"/>
    </location>
</feature>
<dbReference type="Gramene" id="LPERR09G04700.1">
    <property type="protein sequence ID" value="LPERR09G04700.1"/>
    <property type="gene ID" value="LPERR09G04700"/>
</dbReference>
<keyword evidence="12" id="KW-1185">Reference proteome</keyword>
<dbReference type="InterPro" id="IPR011009">
    <property type="entry name" value="Kinase-like_dom_sf"/>
</dbReference>
<reference evidence="12" key="2">
    <citation type="submission" date="2013-12" db="EMBL/GenBank/DDBJ databases">
        <authorList>
            <person name="Yu Y."/>
            <person name="Lee S."/>
            <person name="de Baynast K."/>
            <person name="Wissotski M."/>
            <person name="Liu L."/>
            <person name="Talag J."/>
            <person name="Goicoechea J."/>
            <person name="Angelova A."/>
            <person name="Jetty R."/>
            <person name="Kudrna D."/>
            <person name="Golser W."/>
            <person name="Rivera L."/>
            <person name="Zhang J."/>
            <person name="Wing R."/>
        </authorList>
    </citation>
    <scope>NUCLEOTIDE SEQUENCE</scope>
</reference>
<keyword evidence="5" id="KW-0067">ATP-binding</keyword>
<dbReference type="Pfam" id="PF07714">
    <property type="entry name" value="PK_Tyr_Ser-Thr"/>
    <property type="match status" value="1"/>
</dbReference>
<evidence type="ECO:0000256" key="7">
    <source>
        <dbReference type="ARBA" id="ARBA00023136"/>
    </source>
</evidence>
<dbReference type="AlphaFoldDB" id="A0A0D9XCS5"/>
<organism evidence="11 12">
    <name type="scientific">Leersia perrieri</name>
    <dbReference type="NCBI Taxonomy" id="77586"/>
    <lineage>
        <taxon>Eukaryota</taxon>
        <taxon>Viridiplantae</taxon>
        <taxon>Streptophyta</taxon>
        <taxon>Embryophyta</taxon>
        <taxon>Tracheophyta</taxon>
        <taxon>Spermatophyta</taxon>
        <taxon>Magnoliopsida</taxon>
        <taxon>Liliopsida</taxon>
        <taxon>Poales</taxon>
        <taxon>Poaceae</taxon>
        <taxon>BOP clade</taxon>
        <taxon>Oryzoideae</taxon>
        <taxon>Oryzeae</taxon>
        <taxon>Oryzinae</taxon>
        <taxon>Leersia</taxon>
    </lineage>
</organism>
<dbReference type="SUPFAM" id="SSF56112">
    <property type="entry name" value="Protein kinase-like (PK-like)"/>
    <property type="match status" value="1"/>
</dbReference>
<evidence type="ECO:0000259" key="10">
    <source>
        <dbReference type="PROSITE" id="PS50011"/>
    </source>
</evidence>
<keyword evidence="2" id="KW-0808">Transferase</keyword>
<evidence type="ECO:0000256" key="3">
    <source>
        <dbReference type="ARBA" id="ARBA00022692"/>
    </source>
</evidence>
<dbReference type="Gene3D" id="1.10.510.10">
    <property type="entry name" value="Transferase(Phosphotransferase) domain 1"/>
    <property type="match status" value="1"/>
</dbReference>
<keyword evidence="4" id="KW-0547">Nucleotide-binding</keyword>
<reference evidence="11" key="3">
    <citation type="submission" date="2015-04" db="UniProtKB">
        <authorList>
            <consortium name="EnsemblPlants"/>
        </authorList>
    </citation>
    <scope>IDENTIFICATION</scope>
</reference>
<dbReference type="PANTHER" id="PTHR45631">
    <property type="entry name" value="OS07G0107800 PROTEIN-RELATED"/>
    <property type="match status" value="1"/>
</dbReference>
<dbReference type="Gene3D" id="3.80.10.10">
    <property type="entry name" value="Ribonuclease Inhibitor"/>
    <property type="match status" value="1"/>
</dbReference>
<proteinExistence type="predicted"/>
<keyword evidence="3 8" id="KW-0812">Transmembrane</keyword>
<dbReference type="Proteomes" id="UP000032180">
    <property type="component" value="Chromosome 9"/>
</dbReference>
<evidence type="ECO:0000313" key="11">
    <source>
        <dbReference type="EnsemblPlants" id="LPERR09G04700.1"/>
    </source>
</evidence>
<dbReference type="HOGENOM" id="CLU_000288_41_2_1"/>
<evidence type="ECO:0000256" key="5">
    <source>
        <dbReference type="ARBA" id="ARBA00022840"/>
    </source>
</evidence>